<proteinExistence type="inferred from homology"/>
<keyword evidence="7 14" id="KW-0963">Cytoplasm</keyword>
<dbReference type="FunFam" id="3.40.50.1000:FF:000168">
    <property type="entry name" value="D,D-heptose 1,7-bisphosphate phosphatase"/>
    <property type="match status" value="1"/>
</dbReference>
<dbReference type="EC" id="3.1.3.-" evidence="14"/>
<comment type="similarity">
    <text evidence="13 14">Belongs to the gmhB family.</text>
</comment>
<dbReference type="PANTHER" id="PTHR42891:SF1">
    <property type="entry name" value="D-GLYCERO-BETA-D-MANNO-HEPTOSE-1,7-BISPHOSPHATE 7-PHOSPHATASE"/>
    <property type="match status" value="1"/>
</dbReference>
<evidence type="ECO:0000256" key="15">
    <source>
        <dbReference type="PIRSR" id="PIRSR004682-1"/>
    </source>
</evidence>
<dbReference type="InterPro" id="IPR023214">
    <property type="entry name" value="HAD_sf"/>
</dbReference>
<evidence type="ECO:0000256" key="7">
    <source>
        <dbReference type="ARBA" id="ARBA00022490"/>
    </source>
</evidence>
<sequence length="181" mass="19927">MRNNIVIMDRDGVINKDSGDYIRSAAEWTPIKGSIEALVLLKESGKRVFVATNQSGIGRGLFDERELEAIHKKMIRTVEKAGGQIEGVVHCPHQPSDFCECRKPRLGLLRQIEQLADQSVLGCPFVGDSLRDIEAAEAAGCEPVLVLTGNGLKTKPLVRGKVEIFNNLSEFAEHLVARHLN</sequence>
<evidence type="ECO:0000256" key="4">
    <source>
        <dbReference type="ARBA" id="ARBA00004496"/>
    </source>
</evidence>
<dbReference type="PIRSF" id="PIRSF004682">
    <property type="entry name" value="GmhB"/>
    <property type="match status" value="1"/>
</dbReference>
<feature type="site" description="Stabilizes the phosphoryl group" evidence="16">
    <location>
        <position position="103"/>
    </location>
</feature>
<dbReference type="CDD" id="cd07503">
    <property type="entry name" value="HAD_HisB-N"/>
    <property type="match status" value="1"/>
</dbReference>
<keyword evidence="12 14" id="KW-0119">Carbohydrate metabolism</keyword>
<comment type="cofactor">
    <cofactor evidence="3 17">
        <name>Zn(2+)</name>
        <dbReference type="ChEBI" id="CHEBI:29105"/>
    </cofactor>
</comment>
<dbReference type="InterPro" id="IPR004446">
    <property type="entry name" value="Heptose_bisP_phosphatase"/>
</dbReference>
<dbReference type="GO" id="GO:0046872">
    <property type="term" value="F:metal ion binding"/>
    <property type="evidence" value="ECO:0007669"/>
    <property type="project" value="UniProtKB-KW"/>
</dbReference>
<comment type="subunit">
    <text evidence="6">Monomer.</text>
</comment>
<dbReference type="PANTHER" id="PTHR42891">
    <property type="entry name" value="D-GLYCERO-BETA-D-MANNO-HEPTOSE-1,7-BISPHOSPHATE 7-PHOSPHATASE"/>
    <property type="match status" value="1"/>
</dbReference>
<comment type="subcellular location">
    <subcellularLocation>
        <location evidence="4 14">Cytoplasm</location>
    </subcellularLocation>
</comment>
<comment type="pathway">
    <text evidence="5">Nucleotide-sugar biosynthesis; ADP-L-glycero-beta-D-manno-heptose biosynthesis; ADP-L-glycero-beta-D-manno-heptose from D-glycero-beta-D-manno-heptose 7-phosphate: step 2/4.</text>
</comment>
<evidence type="ECO:0000256" key="5">
    <source>
        <dbReference type="ARBA" id="ARBA00004708"/>
    </source>
</evidence>
<evidence type="ECO:0000256" key="14">
    <source>
        <dbReference type="PIRNR" id="PIRNR004682"/>
    </source>
</evidence>
<comment type="caution">
    <text evidence="18">The sequence shown here is derived from an EMBL/GenBank/DDBJ whole genome shotgun (WGS) entry which is preliminary data.</text>
</comment>
<evidence type="ECO:0000313" key="18">
    <source>
        <dbReference type="EMBL" id="RZO77737.1"/>
    </source>
</evidence>
<feature type="binding site" evidence="17">
    <location>
        <position position="11"/>
    </location>
    <ligand>
        <name>Mg(2+)</name>
        <dbReference type="ChEBI" id="CHEBI:18420"/>
    </ligand>
</feature>
<dbReference type="Gene3D" id="3.40.50.1000">
    <property type="entry name" value="HAD superfamily/HAD-like"/>
    <property type="match status" value="1"/>
</dbReference>
<feature type="site" description="Stabilizes the phosphoryl group" evidence="16">
    <location>
        <position position="52"/>
    </location>
</feature>
<organism evidence="18 19">
    <name type="scientific">OM182 bacterium</name>
    <dbReference type="NCBI Taxonomy" id="2510334"/>
    <lineage>
        <taxon>Bacteria</taxon>
        <taxon>Pseudomonadati</taxon>
        <taxon>Pseudomonadota</taxon>
        <taxon>Gammaproteobacteria</taxon>
        <taxon>OMG group</taxon>
        <taxon>OM182 clade</taxon>
    </lineage>
</organism>
<evidence type="ECO:0000313" key="19">
    <source>
        <dbReference type="Proteomes" id="UP000316199"/>
    </source>
</evidence>
<evidence type="ECO:0000256" key="9">
    <source>
        <dbReference type="ARBA" id="ARBA00022801"/>
    </source>
</evidence>
<protein>
    <recommendedName>
        <fullName evidence="14">D,D-heptose 1,7-bisphosphate phosphatase</fullName>
        <ecNumber evidence="14">3.1.3.-</ecNumber>
    </recommendedName>
</protein>
<evidence type="ECO:0000256" key="16">
    <source>
        <dbReference type="PIRSR" id="PIRSR004682-3"/>
    </source>
</evidence>
<reference evidence="18 19" key="1">
    <citation type="submission" date="2019-02" db="EMBL/GenBank/DDBJ databases">
        <title>Prokaryotic population dynamics and viral predation in marine succession experiment using metagenomics: the confinement effect.</title>
        <authorList>
            <person name="Haro-Moreno J.M."/>
            <person name="Rodriguez-Valera F."/>
            <person name="Lopez-Perez M."/>
        </authorList>
    </citation>
    <scope>NUCLEOTIDE SEQUENCE [LARGE SCALE GENOMIC DNA]</scope>
    <source>
        <strain evidence="18">MED-G157</strain>
    </source>
</reference>
<evidence type="ECO:0000256" key="8">
    <source>
        <dbReference type="ARBA" id="ARBA00022723"/>
    </source>
</evidence>
<evidence type="ECO:0000256" key="3">
    <source>
        <dbReference type="ARBA" id="ARBA00001947"/>
    </source>
</evidence>
<keyword evidence="10 17" id="KW-0862">Zinc</keyword>
<dbReference type="AlphaFoldDB" id="A0A520S5I2"/>
<feature type="binding site" evidence="17">
    <location>
        <position position="9"/>
    </location>
    <ligand>
        <name>Mg(2+)</name>
        <dbReference type="ChEBI" id="CHEBI:18420"/>
    </ligand>
</feature>
<dbReference type="InterPro" id="IPR006543">
    <property type="entry name" value="Histidinol-phos"/>
</dbReference>
<evidence type="ECO:0000256" key="13">
    <source>
        <dbReference type="ARBA" id="ARBA00061616"/>
    </source>
</evidence>
<feature type="binding site" evidence="17">
    <location>
        <position position="91"/>
    </location>
    <ligand>
        <name>Zn(2+)</name>
        <dbReference type="ChEBI" id="CHEBI:29105"/>
    </ligand>
</feature>
<evidence type="ECO:0000256" key="11">
    <source>
        <dbReference type="ARBA" id="ARBA00022842"/>
    </source>
</evidence>
<accession>A0A520S5I2</accession>
<feature type="active site" description="Nucleophile" evidence="15">
    <location>
        <position position="11"/>
    </location>
</feature>
<gene>
    <name evidence="18" type="primary">gmhB</name>
    <name evidence="18" type="ORF">EVA68_00490</name>
</gene>
<evidence type="ECO:0000256" key="2">
    <source>
        <dbReference type="ARBA" id="ARBA00001946"/>
    </source>
</evidence>
<evidence type="ECO:0000256" key="17">
    <source>
        <dbReference type="PIRSR" id="PIRSR004682-4"/>
    </source>
</evidence>
<evidence type="ECO:0000256" key="10">
    <source>
        <dbReference type="ARBA" id="ARBA00022833"/>
    </source>
</evidence>
<keyword evidence="8 17" id="KW-0479">Metal-binding</keyword>
<keyword evidence="11 17" id="KW-0460">Magnesium</keyword>
<dbReference type="GO" id="GO:0034200">
    <property type="term" value="F:D-glycero-beta-D-manno-heptose 1,7-bisphosphate 7-phosphatase activity"/>
    <property type="evidence" value="ECO:0007669"/>
    <property type="project" value="UniProtKB-EC"/>
</dbReference>
<dbReference type="InterPro" id="IPR006549">
    <property type="entry name" value="HAD-SF_hydro_IIIA"/>
</dbReference>
<dbReference type="NCBIfam" id="TIGR01662">
    <property type="entry name" value="HAD-SF-IIIA"/>
    <property type="match status" value="1"/>
</dbReference>
<dbReference type="EMBL" id="SHAG01000001">
    <property type="protein sequence ID" value="RZO77737.1"/>
    <property type="molecule type" value="Genomic_DNA"/>
</dbReference>
<feature type="active site" description="Nucleophile" evidence="15">
    <location>
        <position position="9"/>
    </location>
</feature>
<dbReference type="SUPFAM" id="SSF56784">
    <property type="entry name" value="HAD-like"/>
    <property type="match status" value="1"/>
</dbReference>
<dbReference type="Pfam" id="PF13242">
    <property type="entry name" value="Hydrolase_like"/>
    <property type="match status" value="1"/>
</dbReference>
<dbReference type="NCBIfam" id="TIGR01656">
    <property type="entry name" value="Histidinol-ppas"/>
    <property type="match status" value="1"/>
</dbReference>
<feature type="binding site" evidence="17">
    <location>
        <position position="128"/>
    </location>
    <ligand>
        <name>Mg(2+)</name>
        <dbReference type="ChEBI" id="CHEBI:18420"/>
    </ligand>
</feature>
<evidence type="ECO:0000256" key="12">
    <source>
        <dbReference type="ARBA" id="ARBA00023277"/>
    </source>
</evidence>
<dbReference type="NCBIfam" id="NF006506">
    <property type="entry name" value="PRK08942.1"/>
    <property type="match status" value="1"/>
</dbReference>
<name>A0A520S5I2_9GAMM</name>
<comment type="catalytic activity">
    <reaction evidence="1">
        <text>D-glycero-beta-D-manno-heptose 1,7-bisphosphate + H2O = D-glycero-beta-D-manno-heptose 1-phosphate + phosphate</text>
        <dbReference type="Rhea" id="RHEA:28518"/>
        <dbReference type="ChEBI" id="CHEBI:15377"/>
        <dbReference type="ChEBI" id="CHEBI:43474"/>
        <dbReference type="ChEBI" id="CHEBI:60208"/>
        <dbReference type="ChEBI" id="CHEBI:61593"/>
        <dbReference type="EC" id="3.1.3.82"/>
    </reaction>
</comment>
<keyword evidence="9 14" id="KW-0378">Hydrolase</keyword>
<feature type="site" description="Contributes to substrate recognition" evidence="16">
    <location>
        <position position="102"/>
    </location>
</feature>
<evidence type="ECO:0000256" key="1">
    <source>
        <dbReference type="ARBA" id="ARBA00001226"/>
    </source>
</evidence>
<evidence type="ECO:0000256" key="6">
    <source>
        <dbReference type="ARBA" id="ARBA00011245"/>
    </source>
</evidence>
<comment type="cofactor">
    <cofactor evidence="2 17">
        <name>Mg(2+)</name>
        <dbReference type="ChEBI" id="CHEBI:18420"/>
    </cofactor>
</comment>
<dbReference type="GO" id="GO:0005737">
    <property type="term" value="C:cytoplasm"/>
    <property type="evidence" value="ECO:0007669"/>
    <property type="project" value="UniProtKB-SubCell"/>
</dbReference>
<dbReference type="InterPro" id="IPR036412">
    <property type="entry name" value="HAD-like_sf"/>
</dbReference>
<dbReference type="Proteomes" id="UP000316199">
    <property type="component" value="Unassembled WGS sequence"/>
</dbReference>
<feature type="binding site" evidence="17">
    <location>
        <position position="93"/>
    </location>
    <ligand>
        <name>Zn(2+)</name>
        <dbReference type="ChEBI" id="CHEBI:29105"/>
    </ligand>
</feature>
<feature type="binding site" evidence="17">
    <location>
        <position position="101"/>
    </location>
    <ligand>
        <name>Zn(2+)</name>
        <dbReference type="ChEBI" id="CHEBI:29105"/>
    </ligand>
</feature>
<dbReference type="GO" id="GO:0005975">
    <property type="term" value="P:carbohydrate metabolic process"/>
    <property type="evidence" value="ECO:0007669"/>
    <property type="project" value="InterPro"/>
</dbReference>
<feature type="binding site" evidence="17">
    <location>
        <position position="99"/>
    </location>
    <ligand>
        <name>Zn(2+)</name>
        <dbReference type="ChEBI" id="CHEBI:29105"/>
    </ligand>
</feature>